<gene>
    <name evidence="3" type="ORF">H0235_007080</name>
</gene>
<dbReference type="InterPro" id="IPR018247">
    <property type="entry name" value="EF_Hand_1_Ca_BS"/>
</dbReference>
<proteinExistence type="predicted"/>
<dbReference type="GO" id="GO:0005509">
    <property type="term" value="F:calcium ion binding"/>
    <property type="evidence" value="ECO:0007669"/>
    <property type="project" value="InterPro"/>
</dbReference>
<evidence type="ECO:0000313" key="3">
    <source>
        <dbReference type="EMBL" id="KAF7427386.1"/>
    </source>
</evidence>
<dbReference type="Pfam" id="PF00036">
    <property type="entry name" value="EF-hand_1"/>
    <property type="match status" value="1"/>
</dbReference>
<sequence>MTDIVTAVYELMGKFADPTLDHEGVREKVDRMFQKMDGNKDGVVTLSEFLEACQADPDISTSMAALDTAF</sequence>
<dbReference type="Gene3D" id="1.10.238.10">
    <property type="entry name" value="EF-hand"/>
    <property type="match status" value="1"/>
</dbReference>
<dbReference type="Proteomes" id="UP000600918">
    <property type="component" value="Unassembled WGS sequence"/>
</dbReference>
<dbReference type="PROSITE" id="PS50222">
    <property type="entry name" value="EF_HAND_2"/>
    <property type="match status" value="1"/>
</dbReference>
<evidence type="ECO:0000259" key="2">
    <source>
        <dbReference type="PROSITE" id="PS50222"/>
    </source>
</evidence>
<dbReference type="InterPro" id="IPR011992">
    <property type="entry name" value="EF-hand-dom_pair"/>
</dbReference>
<feature type="domain" description="EF-hand" evidence="2">
    <location>
        <begin position="24"/>
        <end position="59"/>
    </location>
</feature>
<keyword evidence="4" id="KW-1185">Reference proteome</keyword>
<protein>
    <recommendedName>
        <fullName evidence="2">EF-hand domain-containing protein</fullName>
    </recommendedName>
</protein>
<evidence type="ECO:0000313" key="4">
    <source>
        <dbReference type="Proteomes" id="UP000600918"/>
    </source>
</evidence>
<evidence type="ECO:0000256" key="1">
    <source>
        <dbReference type="ARBA" id="ARBA00022837"/>
    </source>
</evidence>
<dbReference type="SMART" id="SM00054">
    <property type="entry name" value="EFh"/>
    <property type="match status" value="1"/>
</dbReference>
<keyword evidence="1" id="KW-0106">Calcium</keyword>
<comment type="caution">
    <text evidence="3">The sequence shown here is derived from an EMBL/GenBank/DDBJ whole genome shotgun (WGS) entry which is preliminary data.</text>
</comment>
<dbReference type="PROSITE" id="PS00018">
    <property type="entry name" value="EF_HAND_1"/>
    <property type="match status" value="1"/>
</dbReference>
<dbReference type="SUPFAM" id="SSF47473">
    <property type="entry name" value="EF-hand"/>
    <property type="match status" value="1"/>
</dbReference>
<dbReference type="InterPro" id="IPR002048">
    <property type="entry name" value="EF_hand_dom"/>
</dbReference>
<reference evidence="3" key="1">
    <citation type="journal article" date="2020" name="G3 (Bethesda)">
        <title>High-Quality Assemblies for Three Invasive Social Wasps from the &lt;i&gt;Vespula&lt;/i&gt; Genus.</title>
        <authorList>
            <person name="Harrop T.W.R."/>
            <person name="Guhlin J."/>
            <person name="McLaughlin G.M."/>
            <person name="Permina E."/>
            <person name="Stockwell P."/>
            <person name="Gilligan J."/>
            <person name="Le Lec M.F."/>
            <person name="Gruber M.A.M."/>
            <person name="Quinn O."/>
            <person name="Lovegrove M."/>
            <person name="Duncan E.J."/>
            <person name="Remnant E.J."/>
            <person name="Van Eeckhoven J."/>
            <person name="Graham B."/>
            <person name="Knapp R.A."/>
            <person name="Langford K.W."/>
            <person name="Kronenberg Z."/>
            <person name="Press M.O."/>
            <person name="Eacker S.M."/>
            <person name="Wilson-Rankin E.E."/>
            <person name="Purcell J."/>
            <person name="Lester P.J."/>
            <person name="Dearden P.K."/>
        </authorList>
    </citation>
    <scope>NUCLEOTIDE SEQUENCE</scope>
    <source>
        <strain evidence="3">Volc-1</strain>
    </source>
</reference>
<accession>A0A834UAY7</accession>
<name>A0A834UAY7_VESPE</name>
<dbReference type="EMBL" id="JACSDY010000005">
    <property type="protein sequence ID" value="KAF7427386.1"/>
    <property type="molecule type" value="Genomic_DNA"/>
</dbReference>
<organism evidence="3 4">
    <name type="scientific">Vespula pensylvanica</name>
    <name type="common">Western yellow jacket</name>
    <name type="synonym">Wasp</name>
    <dbReference type="NCBI Taxonomy" id="30213"/>
    <lineage>
        <taxon>Eukaryota</taxon>
        <taxon>Metazoa</taxon>
        <taxon>Ecdysozoa</taxon>
        <taxon>Arthropoda</taxon>
        <taxon>Hexapoda</taxon>
        <taxon>Insecta</taxon>
        <taxon>Pterygota</taxon>
        <taxon>Neoptera</taxon>
        <taxon>Endopterygota</taxon>
        <taxon>Hymenoptera</taxon>
        <taxon>Apocrita</taxon>
        <taxon>Aculeata</taxon>
        <taxon>Vespoidea</taxon>
        <taxon>Vespidae</taxon>
        <taxon>Vespinae</taxon>
        <taxon>Vespula</taxon>
    </lineage>
</organism>
<dbReference type="AlphaFoldDB" id="A0A834UAY7"/>